<feature type="domain" description="TACO1/YebC-like N-terminal" evidence="7">
    <location>
        <begin position="5"/>
        <end position="76"/>
    </location>
</feature>
<dbReference type="InterPro" id="IPR002876">
    <property type="entry name" value="Transcrip_reg_TACO1-like"/>
</dbReference>
<comment type="similarity">
    <text evidence="1 4">Belongs to the TACO1 family.</text>
</comment>
<keyword evidence="4 8" id="KW-0238">DNA-binding</keyword>
<dbReference type="PANTHER" id="PTHR12532">
    <property type="entry name" value="TRANSLATIONAL ACTIVATOR OF CYTOCHROME C OXIDASE 1"/>
    <property type="match status" value="1"/>
</dbReference>
<protein>
    <recommendedName>
        <fullName evidence="4">Probable transcriptional regulatory protein ENN92_00020</fullName>
    </recommendedName>
</protein>
<dbReference type="GO" id="GO:0005737">
    <property type="term" value="C:cytoplasm"/>
    <property type="evidence" value="ECO:0007669"/>
    <property type="project" value="UniProtKB-SubCell"/>
</dbReference>
<accession>A0A7C1DNY2</accession>
<evidence type="ECO:0000256" key="3">
    <source>
        <dbReference type="ARBA" id="ARBA00023163"/>
    </source>
</evidence>
<keyword evidence="4" id="KW-0963">Cytoplasm</keyword>
<dbReference type="PANTHER" id="PTHR12532:SF0">
    <property type="entry name" value="TRANSLATIONAL ACTIVATOR OF CYTOCHROME C OXIDASE 1"/>
    <property type="match status" value="1"/>
</dbReference>
<comment type="caution">
    <text evidence="8">The sequence shown here is derived from an EMBL/GenBank/DDBJ whole genome shotgun (WGS) entry which is preliminary data.</text>
</comment>
<dbReference type="HAMAP" id="MF_00693">
    <property type="entry name" value="Transcrip_reg_TACO1"/>
    <property type="match status" value="1"/>
</dbReference>
<gene>
    <name evidence="8" type="ORF">ENN92_00020</name>
</gene>
<dbReference type="EMBL" id="DSDM01000002">
    <property type="protein sequence ID" value="HDQ88528.1"/>
    <property type="molecule type" value="Genomic_DNA"/>
</dbReference>
<keyword evidence="2 4" id="KW-0805">Transcription regulation</keyword>
<comment type="subcellular location">
    <subcellularLocation>
        <location evidence="4">Cytoplasm</location>
    </subcellularLocation>
</comment>
<dbReference type="InterPro" id="IPR017856">
    <property type="entry name" value="Integrase-like_N"/>
</dbReference>
<proteinExistence type="inferred from homology"/>
<feature type="region of interest" description="Disordered" evidence="5">
    <location>
        <begin position="1"/>
        <end position="24"/>
    </location>
</feature>
<dbReference type="Pfam" id="PF01709">
    <property type="entry name" value="Transcrip_reg"/>
    <property type="match status" value="1"/>
</dbReference>
<evidence type="ECO:0000256" key="1">
    <source>
        <dbReference type="ARBA" id="ARBA00008724"/>
    </source>
</evidence>
<evidence type="ECO:0000259" key="7">
    <source>
        <dbReference type="Pfam" id="PF20772"/>
    </source>
</evidence>
<organism evidence="8">
    <name type="scientific">candidate division WWE3 bacterium</name>
    <dbReference type="NCBI Taxonomy" id="2053526"/>
    <lineage>
        <taxon>Bacteria</taxon>
        <taxon>Katanobacteria</taxon>
    </lineage>
</organism>
<sequence length="178" mass="19434">MSGHNKWSKIKHQKGVTDARKSTSFSKISRRITISARTGGGDPSMNPTLALMVEKAKEVNMPKDTIERAIKKGTGELGDGADIDEIVYEGYGPFGVAIVIKTLTDNRNRTVAEIRNILERFGGSLGTLGSASYIFDKQNIPSFTVPLDETQYNKVADLLDALDAQDDVVDIYANHSKS</sequence>
<dbReference type="Gene3D" id="3.30.70.980">
    <property type="match status" value="1"/>
</dbReference>
<evidence type="ECO:0000256" key="4">
    <source>
        <dbReference type="HAMAP-Rule" id="MF_00693"/>
    </source>
</evidence>
<feature type="compositionally biased region" description="Basic residues" evidence="5">
    <location>
        <begin position="1"/>
        <end position="14"/>
    </location>
</feature>
<dbReference type="SUPFAM" id="SSF75625">
    <property type="entry name" value="YebC-like"/>
    <property type="match status" value="1"/>
</dbReference>
<evidence type="ECO:0000313" key="8">
    <source>
        <dbReference type="EMBL" id="HDQ88528.1"/>
    </source>
</evidence>
<dbReference type="GO" id="GO:0003677">
    <property type="term" value="F:DNA binding"/>
    <property type="evidence" value="ECO:0007669"/>
    <property type="project" value="UniProtKB-UniRule"/>
</dbReference>
<dbReference type="GO" id="GO:0006355">
    <property type="term" value="P:regulation of DNA-templated transcription"/>
    <property type="evidence" value="ECO:0007669"/>
    <property type="project" value="UniProtKB-UniRule"/>
</dbReference>
<dbReference type="Gene3D" id="1.10.10.200">
    <property type="match status" value="1"/>
</dbReference>
<dbReference type="FunFam" id="1.10.10.200:FF:000002">
    <property type="entry name" value="Probable transcriptional regulatory protein CLM62_37755"/>
    <property type="match status" value="1"/>
</dbReference>
<reference evidence="8" key="1">
    <citation type="journal article" date="2020" name="mSystems">
        <title>Genome- and Community-Level Interaction Insights into Carbon Utilization and Element Cycling Functions of Hydrothermarchaeota in Hydrothermal Sediment.</title>
        <authorList>
            <person name="Zhou Z."/>
            <person name="Liu Y."/>
            <person name="Xu W."/>
            <person name="Pan J."/>
            <person name="Luo Z.H."/>
            <person name="Li M."/>
        </authorList>
    </citation>
    <scope>NUCLEOTIDE SEQUENCE [LARGE SCALE GENOMIC DNA]</scope>
    <source>
        <strain evidence="8">SpSt-1219</strain>
    </source>
</reference>
<evidence type="ECO:0000256" key="5">
    <source>
        <dbReference type="SAM" id="MobiDB-lite"/>
    </source>
</evidence>
<dbReference type="AlphaFoldDB" id="A0A7C1DNY2"/>
<dbReference type="InterPro" id="IPR048300">
    <property type="entry name" value="TACO1_YebC-like_2nd/3rd_dom"/>
</dbReference>
<dbReference type="InterPro" id="IPR026564">
    <property type="entry name" value="Transcrip_reg_TACO1-like_dom3"/>
</dbReference>
<keyword evidence="3 4" id="KW-0804">Transcription</keyword>
<dbReference type="Pfam" id="PF20772">
    <property type="entry name" value="TACO1_YebC_N"/>
    <property type="match status" value="1"/>
</dbReference>
<dbReference type="InterPro" id="IPR029072">
    <property type="entry name" value="YebC-like"/>
</dbReference>
<dbReference type="InterPro" id="IPR049083">
    <property type="entry name" value="TACO1_YebC_N"/>
</dbReference>
<evidence type="ECO:0000259" key="6">
    <source>
        <dbReference type="Pfam" id="PF01709"/>
    </source>
</evidence>
<dbReference type="Proteomes" id="UP000886066">
    <property type="component" value="Unassembled WGS sequence"/>
</dbReference>
<name>A0A7C1DNY2_UNCKA</name>
<feature type="domain" description="TACO1/YebC-like second and third" evidence="6">
    <location>
        <begin position="84"/>
        <end position="138"/>
    </location>
</feature>
<evidence type="ECO:0000256" key="2">
    <source>
        <dbReference type="ARBA" id="ARBA00023015"/>
    </source>
</evidence>